<keyword evidence="3" id="KW-1185">Reference proteome</keyword>
<evidence type="ECO:0000313" key="2">
    <source>
        <dbReference type="EMBL" id="KAF1833207.1"/>
    </source>
</evidence>
<gene>
    <name evidence="2" type="ORF">BDW02DRAFT_624245</name>
</gene>
<reference evidence="2" key="1">
    <citation type="submission" date="2020-01" db="EMBL/GenBank/DDBJ databases">
        <authorList>
            <consortium name="DOE Joint Genome Institute"/>
            <person name="Haridas S."/>
            <person name="Albert R."/>
            <person name="Binder M."/>
            <person name="Bloem J."/>
            <person name="Labutti K."/>
            <person name="Salamov A."/>
            <person name="Andreopoulos B."/>
            <person name="Baker S.E."/>
            <person name="Barry K."/>
            <person name="Bills G."/>
            <person name="Bluhm B.H."/>
            <person name="Cannon C."/>
            <person name="Castanera R."/>
            <person name="Culley D.E."/>
            <person name="Daum C."/>
            <person name="Ezra D."/>
            <person name="Gonzalez J.B."/>
            <person name="Henrissat B."/>
            <person name="Kuo A."/>
            <person name="Liang C."/>
            <person name="Lipzen A."/>
            <person name="Lutzoni F."/>
            <person name="Magnuson J."/>
            <person name="Mondo S."/>
            <person name="Nolan M."/>
            <person name="Ohm R."/>
            <person name="Pangilinan J."/>
            <person name="Park H.-J."/>
            <person name="Ramirez L."/>
            <person name="Alfaro M."/>
            <person name="Sun H."/>
            <person name="Tritt A."/>
            <person name="Yoshinaga Y."/>
            <person name="Zwiers L.-H."/>
            <person name="Turgeon B.G."/>
            <person name="Goodwin S.B."/>
            <person name="Spatafora J.W."/>
            <person name="Crous P.W."/>
            <person name="Grigoriev I.V."/>
        </authorList>
    </citation>
    <scope>NUCLEOTIDE SEQUENCE</scope>
    <source>
        <strain evidence="2">P77</strain>
    </source>
</reference>
<dbReference type="EMBL" id="ML975323">
    <property type="protein sequence ID" value="KAF1833207.1"/>
    <property type="molecule type" value="Genomic_DNA"/>
</dbReference>
<evidence type="ECO:0000313" key="3">
    <source>
        <dbReference type="Proteomes" id="UP000800040"/>
    </source>
</evidence>
<dbReference type="OrthoDB" id="5371646at2759"/>
<proteinExistence type="predicted"/>
<dbReference type="Proteomes" id="UP000800040">
    <property type="component" value="Unassembled WGS sequence"/>
</dbReference>
<accession>A0A6A5KCZ3</accession>
<sequence>MSPPSPTKGWTDRQRLAYYFTLVEHSNVKLDFTNSPRPPGKSIGACRIMVDRLKGTLKAELEALRSGHESGGSDAPGKKPAETSRKRKVEVDGTLTSKRGRKAKSGVATEEEEEKEGGGVGVVGVKSEPKEEEDF</sequence>
<evidence type="ECO:0000256" key="1">
    <source>
        <dbReference type="SAM" id="MobiDB-lite"/>
    </source>
</evidence>
<organism evidence="2 3">
    <name type="scientific">Decorospora gaudefroyi</name>
    <dbReference type="NCBI Taxonomy" id="184978"/>
    <lineage>
        <taxon>Eukaryota</taxon>
        <taxon>Fungi</taxon>
        <taxon>Dikarya</taxon>
        <taxon>Ascomycota</taxon>
        <taxon>Pezizomycotina</taxon>
        <taxon>Dothideomycetes</taxon>
        <taxon>Pleosporomycetidae</taxon>
        <taxon>Pleosporales</taxon>
        <taxon>Pleosporineae</taxon>
        <taxon>Pleosporaceae</taxon>
        <taxon>Decorospora</taxon>
    </lineage>
</organism>
<feature type="region of interest" description="Disordered" evidence="1">
    <location>
        <begin position="63"/>
        <end position="135"/>
    </location>
</feature>
<dbReference type="AlphaFoldDB" id="A0A6A5KCZ3"/>
<name>A0A6A5KCZ3_9PLEO</name>
<protein>
    <submittedName>
        <fullName evidence="2">Uncharacterized protein</fullName>
    </submittedName>
</protein>